<accession>A0A6B2R3D7</accession>
<reference evidence="4" key="1">
    <citation type="submission" date="2020-02" db="EMBL/GenBank/DDBJ databases">
        <authorList>
            <person name="Chen W.-M."/>
        </authorList>
    </citation>
    <scope>NUCLEOTIDE SEQUENCE</scope>
    <source>
        <strain evidence="4">NBD-18</strain>
    </source>
</reference>
<keyword evidence="2" id="KW-0378">Hydrolase</keyword>
<evidence type="ECO:0000256" key="2">
    <source>
        <dbReference type="ARBA" id="ARBA00022801"/>
    </source>
</evidence>
<evidence type="ECO:0000256" key="1">
    <source>
        <dbReference type="ARBA" id="ARBA00008324"/>
    </source>
</evidence>
<sequence length="145" mass="15794">MNVFATDSHQSYFGFKIPYLELLGVEPISCENDTAVTRMKMRHDLRNSRGHIHGGAIMSVLDFTLSAAARSIDPTGFGLATIDMTTSCFEPAVTDLIVEARCLRRGKSIAFCEGEARDPSGKLIAKASASFKIMKIDPPAIRDAI</sequence>
<dbReference type="Gene3D" id="3.10.129.10">
    <property type="entry name" value="Hotdog Thioesterase"/>
    <property type="match status" value="1"/>
</dbReference>
<evidence type="ECO:0000259" key="3">
    <source>
        <dbReference type="Pfam" id="PF03061"/>
    </source>
</evidence>
<name>A0A6B2R3D7_9BURK</name>
<dbReference type="InterPro" id="IPR029069">
    <property type="entry name" value="HotDog_dom_sf"/>
</dbReference>
<dbReference type="NCBIfam" id="TIGR00369">
    <property type="entry name" value="unchar_dom_1"/>
    <property type="match status" value="1"/>
</dbReference>
<dbReference type="InterPro" id="IPR039298">
    <property type="entry name" value="ACOT13"/>
</dbReference>
<organism evidence="4">
    <name type="scientific">Sheuella amnicola</name>
    <dbReference type="NCBI Taxonomy" id="2707330"/>
    <lineage>
        <taxon>Bacteria</taxon>
        <taxon>Pseudomonadati</taxon>
        <taxon>Pseudomonadota</taxon>
        <taxon>Betaproteobacteria</taxon>
        <taxon>Burkholderiales</taxon>
        <taxon>Alcaligenaceae</taxon>
        <taxon>Sheuella</taxon>
    </lineage>
</organism>
<gene>
    <name evidence="4" type="ORF">G3I67_01755</name>
</gene>
<comment type="caution">
    <text evidence="4">The sequence shown here is derived from an EMBL/GenBank/DDBJ whole genome shotgun (WGS) entry which is preliminary data.</text>
</comment>
<comment type="similarity">
    <text evidence="1">Belongs to the thioesterase PaaI family.</text>
</comment>
<dbReference type="SUPFAM" id="SSF54637">
    <property type="entry name" value="Thioesterase/thiol ester dehydrase-isomerase"/>
    <property type="match status" value="1"/>
</dbReference>
<dbReference type="GO" id="GO:0047617">
    <property type="term" value="F:fatty acyl-CoA hydrolase activity"/>
    <property type="evidence" value="ECO:0007669"/>
    <property type="project" value="InterPro"/>
</dbReference>
<dbReference type="CDD" id="cd03443">
    <property type="entry name" value="PaaI_thioesterase"/>
    <property type="match status" value="1"/>
</dbReference>
<evidence type="ECO:0000313" key="4">
    <source>
        <dbReference type="EMBL" id="NDY81945.1"/>
    </source>
</evidence>
<proteinExistence type="inferred from homology"/>
<dbReference type="InterPro" id="IPR003736">
    <property type="entry name" value="PAAI_dom"/>
</dbReference>
<dbReference type="PANTHER" id="PTHR21660:SF1">
    <property type="entry name" value="ACYL-COENZYME A THIOESTERASE 13"/>
    <property type="match status" value="1"/>
</dbReference>
<dbReference type="Pfam" id="PF03061">
    <property type="entry name" value="4HBT"/>
    <property type="match status" value="1"/>
</dbReference>
<dbReference type="AlphaFoldDB" id="A0A6B2R3D7"/>
<dbReference type="EMBL" id="JAAGRN010000001">
    <property type="protein sequence ID" value="NDY81945.1"/>
    <property type="molecule type" value="Genomic_DNA"/>
</dbReference>
<protein>
    <submittedName>
        <fullName evidence="4">PaaI family thioesterase</fullName>
    </submittedName>
</protein>
<feature type="domain" description="Thioesterase" evidence="3">
    <location>
        <begin position="50"/>
        <end position="124"/>
    </location>
</feature>
<dbReference type="RefSeq" id="WP_163651233.1">
    <property type="nucleotide sequence ID" value="NZ_JAAGRN010000001.1"/>
</dbReference>
<dbReference type="InterPro" id="IPR006683">
    <property type="entry name" value="Thioestr_dom"/>
</dbReference>
<dbReference type="PANTHER" id="PTHR21660">
    <property type="entry name" value="THIOESTERASE SUPERFAMILY MEMBER-RELATED"/>
    <property type="match status" value="1"/>
</dbReference>